<dbReference type="Proteomes" id="UP001465755">
    <property type="component" value="Unassembled WGS sequence"/>
</dbReference>
<evidence type="ECO:0000256" key="1">
    <source>
        <dbReference type="ARBA" id="ARBA00004141"/>
    </source>
</evidence>
<feature type="transmembrane region" description="Helical" evidence="6">
    <location>
        <begin position="294"/>
        <end position="318"/>
    </location>
</feature>
<evidence type="ECO:0000256" key="2">
    <source>
        <dbReference type="ARBA" id="ARBA00010199"/>
    </source>
</evidence>
<evidence type="ECO:0000256" key="3">
    <source>
        <dbReference type="ARBA" id="ARBA00022692"/>
    </source>
</evidence>
<reference evidence="7 8" key="1">
    <citation type="journal article" date="2024" name="Nat. Commun.">
        <title>Phylogenomics reveals the evolutionary origins of lichenization in chlorophyte algae.</title>
        <authorList>
            <person name="Puginier C."/>
            <person name="Libourel C."/>
            <person name="Otte J."/>
            <person name="Skaloud P."/>
            <person name="Haon M."/>
            <person name="Grisel S."/>
            <person name="Petersen M."/>
            <person name="Berrin J.G."/>
            <person name="Delaux P.M."/>
            <person name="Dal Grande F."/>
            <person name="Keller J."/>
        </authorList>
    </citation>
    <scope>NUCLEOTIDE SEQUENCE [LARGE SCALE GENOMIC DNA]</scope>
    <source>
        <strain evidence="7 8">SAG 2036</strain>
    </source>
</reference>
<dbReference type="AlphaFoldDB" id="A0AAW1PHL0"/>
<feature type="transmembrane region" description="Helical" evidence="6">
    <location>
        <begin position="122"/>
        <end position="145"/>
    </location>
</feature>
<gene>
    <name evidence="7" type="ORF">WJX73_009104</name>
</gene>
<keyword evidence="4 6" id="KW-1133">Transmembrane helix</keyword>
<keyword evidence="3 6" id="KW-0812">Transmembrane</keyword>
<dbReference type="EMBL" id="JALJOQ010000029">
    <property type="protein sequence ID" value="KAK9807973.1"/>
    <property type="molecule type" value="Genomic_DNA"/>
</dbReference>
<protein>
    <submittedName>
        <fullName evidence="7">Uncharacterized protein</fullName>
    </submittedName>
</protein>
<evidence type="ECO:0000256" key="5">
    <source>
        <dbReference type="ARBA" id="ARBA00023136"/>
    </source>
</evidence>
<feature type="transmembrane region" description="Helical" evidence="6">
    <location>
        <begin position="152"/>
        <end position="172"/>
    </location>
</feature>
<comment type="subcellular location">
    <subcellularLocation>
        <location evidence="1">Membrane</location>
        <topology evidence="1">Multi-pass membrane protein</topology>
    </subcellularLocation>
</comment>
<sequence length="351" mass="36940">MARFALPALSIPLAEPLMSLVDSVAVAQGVNGSRDLAALGPNSLIFSFFTYVFSALSIATVSVMTELMQQDERQTASRVLSAALLIALLGGVLILVVMKVYGKQMLAATGCSAVLQGPAWEYMRVRAVAMPTALMLMVAQAGLLAQRDSIRPFLAVVAQVSANIAGDYWLVIVMGTGIAGAAWATVASQALGCLLAIGALQFTAEVRLHTGLPKRSDMLQLATTFGPASFIYLCKNLCYIMLQGAAAILPPLQLAAHQGAWALWSLTSFAQSPVEQAALAFLPAQPQGSQRRNAVGVILMLGAVLGLVTSCMCSGILLFLPRLLTPDPQLWPFMAAIVPQAFVAVILAQPA</sequence>
<dbReference type="PANTHER" id="PTHR42893">
    <property type="entry name" value="PROTEIN DETOXIFICATION 44, CHLOROPLASTIC-RELATED"/>
    <property type="match status" value="1"/>
</dbReference>
<keyword evidence="8" id="KW-1185">Reference proteome</keyword>
<dbReference type="PANTHER" id="PTHR42893:SF9">
    <property type="entry name" value="PROTEIN DETOXIFICATION 46, CHLOROPLASTIC"/>
    <property type="match status" value="1"/>
</dbReference>
<organism evidence="7 8">
    <name type="scientific">Symbiochloris irregularis</name>
    <dbReference type="NCBI Taxonomy" id="706552"/>
    <lineage>
        <taxon>Eukaryota</taxon>
        <taxon>Viridiplantae</taxon>
        <taxon>Chlorophyta</taxon>
        <taxon>core chlorophytes</taxon>
        <taxon>Trebouxiophyceae</taxon>
        <taxon>Trebouxiales</taxon>
        <taxon>Trebouxiaceae</taxon>
        <taxon>Symbiochloris</taxon>
    </lineage>
</organism>
<dbReference type="GO" id="GO:0016020">
    <property type="term" value="C:membrane"/>
    <property type="evidence" value="ECO:0007669"/>
    <property type="project" value="UniProtKB-SubCell"/>
</dbReference>
<proteinExistence type="inferred from homology"/>
<evidence type="ECO:0000256" key="4">
    <source>
        <dbReference type="ARBA" id="ARBA00022989"/>
    </source>
</evidence>
<accession>A0AAW1PHL0</accession>
<feature type="transmembrane region" description="Helical" evidence="6">
    <location>
        <begin position="43"/>
        <end position="67"/>
    </location>
</feature>
<evidence type="ECO:0000313" key="7">
    <source>
        <dbReference type="EMBL" id="KAK9807973.1"/>
    </source>
</evidence>
<dbReference type="InterPro" id="IPR044644">
    <property type="entry name" value="DinF-like"/>
</dbReference>
<feature type="transmembrane region" description="Helical" evidence="6">
    <location>
        <begin position="330"/>
        <end position="348"/>
    </location>
</feature>
<comment type="similarity">
    <text evidence="2">Belongs to the multi antimicrobial extrusion (MATE) (TC 2.A.66.1) family.</text>
</comment>
<dbReference type="InterPro" id="IPR002528">
    <property type="entry name" value="MATE_fam"/>
</dbReference>
<dbReference type="GO" id="GO:0042910">
    <property type="term" value="F:xenobiotic transmembrane transporter activity"/>
    <property type="evidence" value="ECO:0007669"/>
    <property type="project" value="InterPro"/>
</dbReference>
<evidence type="ECO:0000313" key="8">
    <source>
        <dbReference type="Proteomes" id="UP001465755"/>
    </source>
</evidence>
<evidence type="ECO:0000256" key="6">
    <source>
        <dbReference type="SAM" id="Phobius"/>
    </source>
</evidence>
<dbReference type="Pfam" id="PF01554">
    <property type="entry name" value="MatE"/>
    <property type="match status" value="1"/>
</dbReference>
<name>A0AAW1PHL0_9CHLO</name>
<feature type="transmembrane region" description="Helical" evidence="6">
    <location>
        <begin position="178"/>
        <end position="200"/>
    </location>
</feature>
<comment type="caution">
    <text evidence="7">The sequence shown here is derived from an EMBL/GenBank/DDBJ whole genome shotgun (WGS) entry which is preliminary data.</text>
</comment>
<dbReference type="GO" id="GO:0015297">
    <property type="term" value="F:antiporter activity"/>
    <property type="evidence" value="ECO:0007669"/>
    <property type="project" value="InterPro"/>
</dbReference>
<keyword evidence="5 6" id="KW-0472">Membrane</keyword>
<feature type="transmembrane region" description="Helical" evidence="6">
    <location>
        <begin position="79"/>
        <end position="102"/>
    </location>
</feature>